<feature type="transmembrane region" description="Helical" evidence="2">
    <location>
        <begin position="76"/>
        <end position="97"/>
    </location>
</feature>
<feature type="transmembrane region" description="Helical" evidence="2">
    <location>
        <begin position="153"/>
        <end position="177"/>
    </location>
</feature>
<comment type="caution">
    <text evidence="3">The sequence shown here is derived from an EMBL/GenBank/DDBJ whole genome shotgun (WGS) entry which is preliminary data.</text>
</comment>
<accession>A0ABX5LAJ0</accession>
<dbReference type="Pfam" id="PF09534">
    <property type="entry name" value="Trp_oprn_chp"/>
    <property type="match status" value="1"/>
</dbReference>
<keyword evidence="2" id="KW-0472">Membrane</keyword>
<evidence type="ECO:0000256" key="2">
    <source>
        <dbReference type="SAM" id="Phobius"/>
    </source>
</evidence>
<feature type="compositionally biased region" description="Acidic residues" evidence="1">
    <location>
        <begin position="216"/>
        <end position="228"/>
    </location>
</feature>
<organism evidence="3 4">
    <name type="scientific">Pseudoglutamicibacter cumminsii</name>
    <dbReference type="NCBI Taxonomy" id="156979"/>
    <lineage>
        <taxon>Bacteria</taxon>
        <taxon>Bacillati</taxon>
        <taxon>Actinomycetota</taxon>
        <taxon>Actinomycetes</taxon>
        <taxon>Micrococcales</taxon>
        <taxon>Micrococcaceae</taxon>
        <taxon>Pseudoglutamicibacter</taxon>
    </lineage>
</organism>
<name>A0ABX5LAJ0_9MICC</name>
<gene>
    <name evidence="3" type="ORF">CAY35_00455</name>
</gene>
<feature type="region of interest" description="Disordered" evidence="1">
    <location>
        <begin position="185"/>
        <end position="252"/>
    </location>
</feature>
<dbReference type="Proteomes" id="UP000245514">
    <property type="component" value="Unassembled WGS sequence"/>
</dbReference>
<feature type="transmembrane region" description="Helical" evidence="2">
    <location>
        <begin position="36"/>
        <end position="56"/>
    </location>
</feature>
<dbReference type="EMBL" id="QFWG01000001">
    <property type="protein sequence ID" value="PWI28580.1"/>
    <property type="molecule type" value="Genomic_DNA"/>
</dbReference>
<feature type="transmembrane region" description="Helical" evidence="2">
    <location>
        <begin position="104"/>
        <end position="126"/>
    </location>
</feature>
<evidence type="ECO:0008006" key="5">
    <source>
        <dbReference type="Google" id="ProtNLM"/>
    </source>
</evidence>
<feature type="region of interest" description="Disordered" evidence="1">
    <location>
        <begin position="1"/>
        <end position="29"/>
    </location>
</feature>
<evidence type="ECO:0000313" key="3">
    <source>
        <dbReference type="EMBL" id="PWI28580.1"/>
    </source>
</evidence>
<keyword evidence="4" id="KW-1185">Reference proteome</keyword>
<protein>
    <recommendedName>
        <fullName evidence="5">Trp biosynthesis-associated membrane protein</fullName>
    </recommendedName>
</protein>
<sequence>MNSAHLNAEATMPRTNEQPRTQTTPSKRRFGQRKHVVLAGLAVSISALILISQTWITVGAPDTGVAVAGLDVAGGTASPAAVALAVVMLAATIALTIAGPVTRWIITVVQALAGAGVAGVSIWSALSPQDAAATKVGETFGLGIVSSNYDVTVFPYITAVLGVLMVLVAVWGSLVAAPAASKSSKYDRAGSAPRRGKRQAGTAGEVEQGEIKPDEIERDEIELDEIDQWDALTQGEDPTDPDGPNTARARFY</sequence>
<keyword evidence="2" id="KW-1133">Transmembrane helix</keyword>
<evidence type="ECO:0000256" key="1">
    <source>
        <dbReference type="SAM" id="MobiDB-lite"/>
    </source>
</evidence>
<proteinExistence type="predicted"/>
<evidence type="ECO:0000313" key="4">
    <source>
        <dbReference type="Proteomes" id="UP000245514"/>
    </source>
</evidence>
<reference evidence="3 4" key="1">
    <citation type="submission" date="2018-05" db="EMBL/GenBank/DDBJ databases">
        <title>Draft Genome Sequence of Arthrobacter cumminsii IME1328, Isolated from a Patient Who Suffered from Foot Ulcers in China.</title>
        <authorList>
            <person name="Li M."/>
            <person name="Jiang Z."/>
            <person name="Sun Q."/>
            <person name="Tong Y."/>
        </authorList>
    </citation>
    <scope>NUCLEOTIDE SEQUENCE [LARGE SCALE GENOMIC DNA]</scope>
    <source>
        <strain evidence="3 4">IME1328</strain>
    </source>
</reference>
<feature type="compositionally biased region" description="Polar residues" evidence="1">
    <location>
        <begin position="13"/>
        <end position="25"/>
    </location>
</feature>
<dbReference type="InterPro" id="IPR019051">
    <property type="entry name" value="Trp_biosyn_TM_oprn/chp"/>
</dbReference>
<keyword evidence="2" id="KW-0812">Transmembrane</keyword>